<evidence type="ECO:0000259" key="1">
    <source>
        <dbReference type="PROSITE" id="PS51468"/>
    </source>
</evidence>
<proteinExistence type="predicted"/>
<feature type="domain" description="VIT" evidence="1">
    <location>
        <begin position="8"/>
        <end position="138"/>
    </location>
</feature>
<dbReference type="SMART" id="SM00609">
    <property type="entry name" value="VIT"/>
    <property type="match status" value="1"/>
</dbReference>
<dbReference type="OrthoDB" id="1729737at2759"/>
<dbReference type="PANTHER" id="PTHR45737">
    <property type="entry name" value="VON WILLEBRAND FACTOR A DOMAIN-CONTAINING PROTEIN 5A"/>
    <property type="match status" value="1"/>
</dbReference>
<sequence length="142" mass="15472">MQLKSDKACGVVYVEAGTHLYLPLEWTEVHADIIDVSALVTVTQHFSQYSPSGLSRAKYVFPVPSRAAVCGFEMVAADGTVVTAVVKEKEEAKREHQAAIRQGRMTGLVEHVTDDIFSISLGALPARQMVTTKITVCDHPTD</sequence>
<gene>
    <name evidence="2" type="ORF">PHLGIDRAFT_121530</name>
</gene>
<dbReference type="STRING" id="745531.A0A0C3RSR1"/>
<dbReference type="PANTHER" id="PTHR45737:SF6">
    <property type="entry name" value="VON WILLEBRAND FACTOR A DOMAIN-CONTAINING PROTEIN 5A"/>
    <property type="match status" value="1"/>
</dbReference>
<keyword evidence="3" id="KW-1185">Reference proteome</keyword>
<dbReference type="InterPro" id="IPR013694">
    <property type="entry name" value="VIT"/>
</dbReference>
<name>A0A0C3RSR1_PHLG1</name>
<dbReference type="AlphaFoldDB" id="A0A0C3RSR1"/>
<protein>
    <recommendedName>
        <fullName evidence="1">VIT domain-containing protein</fullName>
    </recommendedName>
</protein>
<organism evidence="2 3">
    <name type="scientific">Phlebiopsis gigantea (strain 11061_1 CR5-6)</name>
    <name type="common">White-rot fungus</name>
    <name type="synonym">Peniophora gigantea</name>
    <dbReference type="NCBI Taxonomy" id="745531"/>
    <lineage>
        <taxon>Eukaryota</taxon>
        <taxon>Fungi</taxon>
        <taxon>Dikarya</taxon>
        <taxon>Basidiomycota</taxon>
        <taxon>Agaricomycotina</taxon>
        <taxon>Agaricomycetes</taxon>
        <taxon>Polyporales</taxon>
        <taxon>Phanerochaetaceae</taxon>
        <taxon>Phlebiopsis</taxon>
    </lineage>
</organism>
<dbReference type="Pfam" id="PF08487">
    <property type="entry name" value="VIT"/>
    <property type="match status" value="1"/>
</dbReference>
<evidence type="ECO:0000313" key="2">
    <source>
        <dbReference type="EMBL" id="KIP03491.1"/>
    </source>
</evidence>
<dbReference type="PROSITE" id="PS51468">
    <property type="entry name" value="VIT"/>
    <property type="match status" value="1"/>
</dbReference>
<dbReference type="EMBL" id="KN840613">
    <property type="protein sequence ID" value="KIP03491.1"/>
    <property type="molecule type" value="Genomic_DNA"/>
</dbReference>
<reference evidence="2 3" key="1">
    <citation type="journal article" date="2014" name="PLoS Genet.">
        <title>Analysis of the Phlebiopsis gigantea genome, transcriptome and secretome provides insight into its pioneer colonization strategies of wood.</title>
        <authorList>
            <person name="Hori C."/>
            <person name="Ishida T."/>
            <person name="Igarashi K."/>
            <person name="Samejima M."/>
            <person name="Suzuki H."/>
            <person name="Master E."/>
            <person name="Ferreira P."/>
            <person name="Ruiz-Duenas F.J."/>
            <person name="Held B."/>
            <person name="Canessa P."/>
            <person name="Larrondo L.F."/>
            <person name="Schmoll M."/>
            <person name="Druzhinina I.S."/>
            <person name="Kubicek C.P."/>
            <person name="Gaskell J.A."/>
            <person name="Kersten P."/>
            <person name="St John F."/>
            <person name="Glasner J."/>
            <person name="Sabat G."/>
            <person name="Splinter BonDurant S."/>
            <person name="Syed K."/>
            <person name="Yadav J."/>
            <person name="Mgbeahuruike A.C."/>
            <person name="Kovalchuk A."/>
            <person name="Asiegbu F.O."/>
            <person name="Lackner G."/>
            <person name="Hoffmeister D."/>
            <person name="Rencoret J."/>
            <person name="Gutierrez A."/>
            <person name="Sun H."/>
            <person name="Lindquist E."/>
            <person name="Barry K."/>
            <person name="Riley R."/>
            <person name="Grigoriev I.V."/>
            <person name="Henrissat B."/>
            <person name="Kues U."/>
            <person name="Berka R.M."/>
            <person name="Martinez A.T."/>
            <person name="Covert S.F."/>
            <person name="Blanchette R.A."/>
            <person name="Cullen D."/>
        </authorList>
    </citation>
    <scope>NUCLEOTIDE SEQUENCE [LARGE SCALE GENOMIC DNA]</scope>
    <source>
        <strain evidence="2 3">11061_1 CR5-6</strain>
    </source>
</reference>
<dbReference type="Proteomes" id="UP000053257">
    <property type="component" value="Unassembled WGS sequence"/>
</dbReference>
<dbReference type="HOGENOM" id="CLU_1816493_0_0_1"/>
<accession>A0A0C3RSR1</accession>
<evidence type="ECO:0000313" key="3">
    <source>
        <dbReference type="Proteomes" id="UP000053257"/>
    </source>
</evidence>